<protein>
    <submittedName>
        <fullName evidence="1">Uncharacterized protein</fullName>
    </submittedName>
</protein>
<accession>A0AAV4X0L4</accession>
<feature type="non-terminal residue" evidence="1">
    <location>
        <position position="1"/>
    </location>
</feature>
<dbReference type="AlphaFoldDB" id="A0AAV4X0L4"/>
<name>A0AAV4X0L4_CAEEX</name>
<sequence>PLKQSIVLEEVRCPFRNLFCSAKSLYVRQLHGCLNSPYIITIDQVLFPVSIACGYRDGCVCFYNIVLRSHSMDTAETETEMLDEGSCTVLKNAIYLIHFVRTCTLFVPPSSTTALSIFDPENSYEPPQHLNYNAFMNPPPPFAKKKKAFLQQNILRRPYFYHFFQMKKPSLVKSIAKRAITSPVFYFKQPPFPFPFTSRGGYEYQGGGKSRDW</sequence>
<dbReference type="EMBL" id="BPLR01017030">
    <property type="protein sequence ID" value="GIY88217.1"/>
    <property type="molecule type" value="Genomic_DNA"/>
</dbReference>
<proteinExistence type="predicted"/>
<gene>
    <name evidence="1" type="ORF">CEXT_50601</name>
</gene>
<organism evidence="1 2">
    <name type="scientific">Caerostris extrusa</name>
    <name type="common">Bark spider</name>
    <name type="synonym">Caerostris bankana</name>
    <dbReference type="NCBI Taxonomy" id="172846"/>
    <lineage>
        <taxon>Eukaryota</taxon>
        <taxon>Metazoa</taxon>
        <taxon>Ecdysozoa</taxon>
        <taxon>Arthropoda</taxon>
        <taxon>Chelicerata</taxon>
        <taxon>Arachnida</taxon>
        <taxon>Araneae</taxon>
        <taxon>Araneomorphae</taxon>
        <taxon>Entelegynae</taxon>
        <taxon>Araneoidea</taxon>
        <taxon>Araneidae</taxon>
        <taxon>Caerostris</taxon>
    </lineage>
</organism>
<dbReference type="Proteomes" id="UP001054945">
    <property type="component" value="Unassembled WGS sequence"/>
</dbReference>
<evidence type="ECO:0000313" key="1">
    <source>
        <dbReference type="EMBL" id="GIY88217.1"/>
    </source>
</evidence>
<reference evidence="1 2" key="1">
    <citation type="submission" date="2021-06" db="EMBL/GenBank/DDBJ databases">
        <title>Caerostris extrusa draft genome.</title>
        <authorList>
            <person name="Kono N."/>
            <person name="Arakawa K."/>
        </authorList>
    </citation>
    <scope>NUCLEOTIDE SEQUENCE [LARGE SCALE GENOMIC DNA]</scope>
</reference>
<evidence type="ECO:0000313" key="2">
    <source>
        <dbReference type="Proteomes" id="UP001054945"/>
    </source>
</evidence>
<keyword evidence="2" id="KW-1185">Reference proteome</keyword>
<comment type="caution">
    <text evidence="1">The sequence shown here is derived from an EMBL/GenBank/DDBJ whole genome shotgun (WGS) entry which is preliminary data.</text>
</comment>